<dbReference type="PANTHER" id="PTHR32305">
    <property type="match status" value="1"/>
</dbReference>
<dbReference type="RefSeq" id="WP_263543737.1">
    <property type="nucleotide sequence ID" value="NZ_JAOVZO020000001.1"/>
</dbReference>
<accession>A0A9X3YFY9</accession>
<evidence type="ECO:0000313" key="7">
    <source>
        <dbReference type="Proteomes" id="UP001139971"/>
    </source>
</evidence>
<dbReference type="InterPro" id="IPR022045">
    <property type="entry name" value="TcdB_toxin_mid/N"/>
</dbReference>
<dbReference type="Pfam" id="PF12256">
    <property type="entry name" value="TcdB_toxin_midN"/>
    <property type="match status" value="1"/>
</dbReference>
<dbReference type="InterPro" id="IPR006530">
    <property type="entry name" value="YD"/>
</dbReference>
<dbReference type="Proteomes" id="UP001139971">
    <property type="component" value="Unassembled WGS sequence"/>
</dbReference>
<dbReference type="PANTHER" id="PTHR32305:SF15">
    <property type="entry name" value="PROTEIN RHSA-RELATED"/>
    <property type="match status" value="1"/>
</dbReference>
<keyword evidence="3" id="KW-0843">Virulence</keyword>
<dbReference type="GO" id="GO:0005737">
    <property type="term" value="C:cytoplasm"/>
    <property type="evidence" value="ECO:0007669"/>
    <property type="project" value="InterPro"/>
</dbReference>
<dbReference type="InterPro" id="IPR003284">
    <property type="entry name" value="Sal_SpvB"/>
</dbReference>
<sequence length="2828" mass="301600">MTNDSNSARRRTGGDKRAPDSAAGTGAWMRRAVLFAALCAAGQASAQMARPAAPAADACSIVEPPIDPGSTPAFPGHWYNPKRQGTGWDFYYADVNGVRYMIGFWYAFDRNHVPVWYRTDLIDITSTSPTWSAELFRVTLNSSGSTSYRRVGTLGGRFFPGSATHIGINWTHEDYPGTYSECLYDIFRASPVNQPSSAESNPSYNGNWYDPAHGNWGYNYSMGRFSTGEYVETEKALIYDKTGNPVWLMGVTSSPTEPPNNTTGTPRKLDYISGVKHLDEDCTVAANCLRVWGTQASPLGTVARNFTGPNSATGSIAVNVPANLNNGSVSLPNAQVVWPNPDVVWPAGVLTNPTAMVKGTVIDHVYVGNSYCVAPNAASTCDVYVGWASTPQPGGSPNHLYRRNLATNAISQVSAQPNGSLHDWLAPGSRVQYELRSGSATGVLVGESAEVLVTVATSGGGNDSTSGPPDAAPAPTPFQEPTLDDASDRVGALGGEFKVSEGGHATYRVDVYAPRGRGGLTPSVALSYSSAGGEGLLGTGFNLEAASSIQKCRSGKEFGDGDTVSSDLNQFCLDGQRLLLWKGTHMQAGAEYRTEVESFQRIVLSDATPLPATMHGTNGTVPTYAFTVYGKDGTVRRFGGSAGTVVARSFGNRGTAISWLQTEQADASGNTLTYTYSSQGSGTLTMPGERVLTQIGYTGGRVVFDYRASGRRDLSHSSLGDAIASQLLNAVTVRDENDKVIRYYPVTYANAVVSAVDLVRPRVTQIRECADTAQAVCYAPTTFAWQDVVSSVGTPNTDGSGANRRFPGLVSHRLADFDGDGRTDIAWIDNGRRLNVLYSRPDAVGINFSTNTEVVRLDGVDPVGAFQTIDLNADGLDDLIYLSRSQTNTGRVSWYLRLSTGSGFGAAELLLDNVGYADTSSTLKFESNLVDHTGDGLPDLVYRIGVDSNRIAIMERVPGDNERPYRFAQPLLVRLMDDANGAFGCAASTYTARRDEERAQVVDVDGDGRGDLRFMSSAAACGSGGIVIGGVAPGTEVPQTEAPTIEEPGPDTPLGTPVAYYFVTYRAEGVVNGEFRFMRTTRTVRVIENHDENSSTRASQRVISADVNADGYMDVVYLADNGQWRSNLTVGDTVFGYEQCVANCLNANHIDKVQLLDYDGDGRLDFWWPNSATPNRNYQVYLWKGDAFTSVPVDTGFVATSGNDWRRLPADFDGDGLIDNLLIKPFAGSSGDGGWQVYRSNSHHRARGVVGAITDGLGARTTIEYSPLTFASVYRRDYDASVRNWARGSAVFDMALPNYVVQYVGSSAPTPGDPADEAYVQYQYAGLKMQAGGRGSLGFRRVTTVDLQTAVSIDTTFYQEFPFAGLPQQTRTRKLAALPVDVCRTGSQINELGAGCYARTPVCPSGKLHICDPGFLEPANSISAKVLSSNYGWRYQRATLSDANGASDLNDYTQGLQTLPPPANVPVPSIFVALRLTNTTNFSDDGQQTSFTASQFQGAVYDDFGNPTTSKVTVRGRMFPQAGQDDTSTTLDARSQYVNDPVAWKLGRLMSTRTFNTRVETRSGVVTTTTQGRRASFTYTDPSNPSDVRGLLRSERVEAMVGTSVDALSPDTTVRGVATYYTLDAFGNRTNTATCSTDVPESTCRILRAGLGSYVFHPAGPQVMRYVRNAYDSLGRYVQSTSEAISAGADAATEVTTGTVILRNAGGDPLQTQDANGLVTQLRYGKLGRQRFAYTPDGTSVRTDWIACTAGNCPANLALAYIARTTTSGAPTRWTFHDVLGRPTLALTQGLNGGDYVAVLTQYDARGNARRVSEPFYANDNATGAATPRAGETLAWTTTNRDHYGRVYQTIGPNSAATTTAFLGRTTVTTLPPNAAGVQQTLTEVRSPQGEVIATTDHKGMTVAFAYDATGQVLTTTRNGKVTATTYDGLGRKLRVADPDAGTWNYAVNDAGETIQQLSPRNTCTQQRYDGRGRVWKRIDYGTGCGGAEYASATWQFDTAAFGVGKLASEQFAEGGAVSVTRTIAYNGVGQAVSVSTAQDGRTYLAQSTYDQYGRAFQGFFTAPGLPTTGEKNTYNAQGYATAVRSAYPAGTGPVYHEVLEMNARGSVTRERKAIGTEIVTTRQFDTQTGRLRGQQVQGGMLQNLALDYDPIGNVRYREATSGGVTQRETFAYDELQRLTSSTFTRNGATTGTSAQTYDGEGNILTKSGRNYAYSGSTAGTCATQPGVTAPGPHAVTRAGTTDYCYDPNGNVVRILGGGDDRTLSYTAYDLVKAIRSDATNVRTNYNYGPNREKVRRLDYASATAFSPSAITEYVSGAEVRWVNNAIEEVARYAGAVIVKQRRNGANYVVTQQYLIVDAQGSTDVVLDIWGQPVNPTASMSFDAFGQRRSAGTWTAPMPWTPSLRTELLATTRHGYTGHEQVDEAGIVHMNGRIYDPALGRFLQADPFVQSPGNSQSHNRYSYVFNNPMAYTDPTGYFGSKERQGVRAAAAIVISIFLPGALTSSAIGMTTTQAAIVTGAVAGAVQSGNARGAALGALTAAAFVGVDRAINVDVSKAAFKTPATQMRFAARALANGAVGGVLSSVQGGRFGHGFISAGLGDYLGPVNPQQTDMSPAQMLGSAMAGGTLSAVSGGDFANGAMTAAFKGIVRSAKQGAENTRMAALVYGDRQDWVAFEWDVFVFGGLVGEPPIPSPVKPVGEVIGVAGVSSEDGGYVGAIAAGGLHVGGHSNYVAHLEGYEVLSGGGAPERISLTEVGVGVEVPFVAGAGFSLGRYATHHNSGGFLSVNGGVLGERAALGVGGSVNFDTEIGVMRDWMVRRAYNGQSGFR</sequence>
<organism evidence="6 7">
    <name type="scientific">Tahibacter soli</name>
    <dbReference type="NCBI Taxonomy" id="2983605"/>
    <lineage>
        <taxon>Bacteria</taxon>
        <taxon>Pseudomonadati</taxon>
        <taxon>Pseudomonadota</taxon>
        <taxon>Gammaproteobacteria</taxon>
        <taxon>Lysobacterales</taxon>
        <taxon>Rhodanobacteraceae</taxon>
        <taxon>Tahibacter</taxon>
    </lineage>
</organism>
<keyword evidence="7" id="KW-1185">Reference proteome</keyword>
<evidence type="ECO:0000256" key="4">
    <source>
        <dbReference type="SAM" id="MobiDB-lite"/>
    </source>
</evidence>
<evidence type="ECO:0000313" key="6">
    <source>
        <dbReference type="EMBL" id="MDC8011242.1"/>
    </source>
</evidence>
<dbReference type="Gene3D" id="2.180.10.10">
    <property type="entry name" value="RHS repeat-associated core"/>
    <property type="match status" value="1"/>
</dbReference>
<comment type="caution">
    <text evidence="6">The sequence shown here is derived from an EMBL/GenBank/DDBJ whole genome shotgun (WGS) entry which is preliminary data.</text>
</comment>
<feature type="region of interest" description="Disordered" evidence="4">
    <location>
        <begin position="457"/>
        <end position="489"/>
    </location>
</feature>
<dbReference type="EMBL" id="JAOVZO020000001">
    <property type="protein sequence ID" value="MDC8011242.1"/>
    <property type="molecule type" value="Genomic_DNA"/>
</dbReference>
<dbReference type="GO" id="GO:0005576">
    <property type="term" value="C:extracellular region"/>
    <property type="evidence" value="ECO:0007669"/>
    <property type="project" value="UniProtKB-SubCell"/>
</dbReference>
<dbReference type="NCBIfam" id="TIGR03696">
    <property type="entry name" value="Rhs_assc_core"/>
    <property type="match status" value="1"/>
</dbReference>
<evidence type="ECO:0000259" key="5">
    <source>
        <dbReference type="Pfam" id="PF12256"/>
    </source>
</evidence>
<dbReference type="Gene3D" id="2.130.10.130">
    <property type="entry name" value="Integrin alpha, N-terminal"/>
    <property type="match status" value="1"/>
</dbReference>
<evidence type="ECO:0000256" key="3">
    <source>
        <dbReference type="ARBA" id="ARBA00023026"/>
    </source>
</evidence>
<feature type="region of interest" description="Disordered" evidence="4">
    <location>
        <begin position="1"/>
        <end position="23"/>
    </location>
</feature>
<reference evidence="6" key="1">
    <citation type="submission" date="2023-02" db="EMBL/GenBank/DDBJ databases">
        <title>Tahibacter soli sp. nov. isolated from soil.</title>
        <authorList>
            <person name="Baek J.H."/>
            <person name="Lee J.K."/>
            <person name="Choi D.G."/>
            <person name="Jeon C.O."/>
        </authorList>
    </citation>
    <scope>NUCLEOTIDE SEQUENCE</scope>
    <source>
        <strain evidence="6">BL</strain>
    </source>
</reference>
<gene>
    <name evidence="6" type="ORF">OD750_001635</name>
</gene>
<dbReference type="InterPro" id="IPR028994">
    <property type="entry name" value="Integrin_alpha_N"/>
</dbReference>
<dbReference type="NCBIfam" id="TIGR01643">
    <property type="entry name" value="YD_repeat_2x"/>
    <property type="match status" value="1"/>
</dbReference>
<proteinExistence type="predicted"/>
<feature type="domain" description="Insecticide toxin TcdB middle/N-terminal" evidence="5">
    <location>
        <begin position="1203"/>
        <end position="1358"/>
    </location>
</feature>
<dbReference type="SUPFAM" id="SSF69318">
    <property type="entry name" value="Integrin alpha N-terminal domain"/>
    <property type="match status" value="2"/>
</dbReference>
<dbReference type="InterPro" id="IPR022385">
    <property type="entry name" value="Rhs_assc_core"/>
</dbReference>
<evidence type="ECO:0000256" key="1">
    <source>
        <dbReference type="ARBA" id="ARBA00004613"/>
    </source>
</evidence>
<comment type="subcellular location">
    <subcellularLocation>
        <location evidence="1">Secreted</location>
    </subcellularLocation>
</comment>
<dbReference type="Pfam" id="PF03534">
    <property type="entry name" value="SpvB"/>
    <property type="match status" value="1"/>
</dbReference>
<protein>
    <submittedName>
        <fullName evidence="6">SpvB/TcaC N-terminal domain-containing protein</fullName>
    </submittedName>
</protein>
<evidence type="ECO:0000256" key="2">
    <source>
        <dbReference type="ARBA" id="ARBA00022525"/>
    </source>
</evidence>
<name>A0A9X3YFY9_9GAMM</name>
<keyword evidence="2" id="KW-0964">Secreted</keyword>
<dbReference type="InterPro" id="IPR050708">
    <property type="entry name" value="T6SS_VgrG/RHS"/>
</dbReference>